<dbReference type="InterPro" id="IPR052342">
    <property type="entry name" value="MCH/BMMD"/>
</dbReference>
<dbReference type="Proteomes" id="UP000320693">
    <property type="component" value="Unassembled WGS sequence"/>
</dbReference>
<dbReference type="CDD" id="cd03451">
    <property type="entry name" value="FkbR2"/>
    <property type="match status" value="1"/>
</dbReference>
<organism evidence="1 2">
    <name type="scientific">Pseudonocardia saturnea</name>
    <dbReference type="NCBI Taxonomy" id="33909"/>
    <lineage>
        <taxon>Bacteria</taxon>
        <taxon>Bacillati</taxon>
        <taxon>Actinomycetota</taxon>
        <taxon>Actinomycetes</taxon>
        <taxon>Pseudonocardiales</taxon>
        <taxon>Pseudonocardiaceae</taxon>
        <taxon>Pseudonocardia</taxon>
    </lineage>
</organism>
<name>A0ABQ0S8P8_9PSEU</name>
<protein>
    <submittedName>
        <fullName evidence="1">Monoamine oxidase</fullName>
    </submittedName>
</protein>
<dbReference type="PANTHER" id="PTHR43664:SF1">
    <property type="entry name" value="BETA-METHYLMALYL-COA DEHYDRATASE"/>
    <property type="match status" value="1"/>
</dbReference>
<dbReference type="Pfam" id="PF19315">
    <property type="entry name" value="MC_hydratase"/>
    <property type="match status" value="1"/>
</dbReference>
<comment type="caution">
    <text evidence="1">The sequence shown here is derived from an EMBL/GenBank/DDBJ whole genome shotgun (WGS) entry which is preliminary data.</text>
</comment>
<accession>A0ABQ0S8P8</accession>
<keyword evidence="2" id="KW-1185">Reference proteome</keyword>
<dbReference type="InterPro" id="IPR029069">
    <property type="entry name" value="HotDog_dom_sf"/>
</dbReference>
<evidence type="ECO:0000313" key="2">
    <source>
        <dbReference type="Proteomes" id="UP000320693"/>
    </source>
</evidence>
<dbReference type="InterPro" id="IPR048274">
    <property type="entry name" value="MC_hydratase"/>
</dbReference>
<dbReference type="Gene3D" id="3.10.129.10">
    <property type="entry name" value="Hotdog Thioesterase"/>
    <property type="match status" value="1"/>
</dbReference>
<reference evidence="1 2" key="1">
    <citation type="submission" date="2019-06" db="EMBL/GenBank/DDBJ databases">
        <title>Whole genome shotgun sequence of Pseudonocardia saturnea NBRC 14499.</title>
        <authorList>
            <person name="Hosoyama A."/>
            <person name="Uohara A."/>
            <person name="Ohji S."/>
            <person name="Ichikawa N."/>
        </authorList>
    </citation>
    <scope>NUCLEOTIDE SEQUENCE [LARGE SCALE GENOMIC DNA]</scope>
    <source>
        <strain evidence="1 2">NBRC 14499</strain>
    </source>
</reference>
<dbReference type="EMBL" id="BJNH01000112">
    <property type="protein sequence ID" value="GEC29236.1"/>
    <property type="molecule type" value="Genomic_DNA"/>
</dbReference>
<dbReference type="SUPFAM" id="SSF54637">
    <property type="entry name" value="Thioesterase/thiol ester dehydrase-isomerase"/>
    <property type="match status" value="1"/>
</dbReference>
<dbReference type="PANTHER" id="PTHR43664">
    <property type="entry name" value="MONOAMINE OXIDASE-RELATED"/>
    <property type="match status" value="1"/>
</dbReference>
<evidence type="ECO:0000313" key="1">
    <source>
        <dbReference type="EMBL" id="GEC29236.1"/>
    </source>
</evidence>
<gene>
    <name evidence="1" type="ORF">PSA01_62650</name>
</gene>
<sequence>MTVAPVAADEGAQRVTIKPGWQGRFFEDFEVGDIYQHPLGRTITETDNSWFTLLTMNTNQSHFNRQVGESSEFGRMLVVSPLTIAVAMGQSVIDTTQNAFANLGMDDLRLTAPVFAGDTLWSESIVLAVRESGSRPAAGIVTIRTRTLNQDAVEVLTFKRTFYVHRRGAERAGSLFPQAATPLTLEDV</sequence>
<proteinExistence type="predicted"/>